<name>A0ABS4Y7H7_9ACTN</name>
<dbReference type="EMBL" id="JAGIOH010000001">
    <property type="protein sequence ID" value="MBP2404738.1"/>
    <property type="molecule type" value="Genomic_DNA"/>
</dbReference>
<gene>
    <name evidence="2" type="ORF">JO379_004207</name>
</gene>
<dbReference type="GeneID" id="91571077"/>
<proteinExistence type="predicted"/>
<keyword evidence="1" id="KW-0472">Membrane</keyword>
<reference evidence="2 3" key="1">
    <citation type="submission" date="2021-03" db="EMBL/GenBank/DDBJ databases">
        <title>Sequencing the genomes of 1000 actinobacteria strains.</title>
        <authorList>
            <person name="Klenk H.-P."/>
        </authorList>
    </citation>
    <scope>NUCLEOTIDE SEQUENCE [LARGE SCALE GENOMIC DNA]</scope>
    <source>
        <strain evidence="2 3">DSM 41480</strain>
    </source>
</reference>
<organism evidence="2 3">
    <name type="scientific">Streptomyces syringium</name>
    <dbReference type="NCBI Taxonomy" id="76729"/>
    <lineage>
        <taxon>Bacteria</taxon>
        <taxon>Bacillati</taxon>
        <taxon>Actinomycetota</taxon>
        <taxon>Actinomycetes</taxon>
        <taxon>Kitasatosporales</taxon>
        <taxon>Streptomycetaceae</taxon>
        <taxon>Streptomyces</taxon>
    </lineage>
</organism>
<comment type="caution">
    <text evidence="2">The sequence shown here is derived from an EMBL/GenBank/DDBJ whole genome shotgun (WGS) entry which is preliminary data.</text>
</comment>
<keyword evidence="1" id="KW-0812">Transmembrane</keyword>
<keyword evidence="3" id="KW-1185">Reference proteome</keyword>
<evidence type="ECO:0000256" key="1">
    <source>
        <dbReference type="SAM" id="Phobius"/>
    </source>
</evidence>
<feature type="transmembrane region" description="Helical" evidence="1">
    <location>
        <begin position="31"/>
        <end position="50"/>
    </location>
</feature>
<sequence>MSRLSRHHDSEPLLVRQRYGNRWVYHHRNPGGLALVVITPIVAVLTLWALSSGIPR</sequence>
<dbReference type="Proteomes" id="UP001519291">
    <property type="component" value="Unassembled WGS sequence"/>
</dbReference>
<evidence type="ECO:0000313" key="3">
    <source>
        <dbReference type="Proteomes" id="UP001519291"/>
    </source>
</evidence>
<evidence type="ECO:0000313" key="2">
    <source>
        <dbReference type="EMBL" id="MBP2404738.1"/>
    </source>
</evidence>
<protein>
    <submittedName>
        <fullName evidence="2">Uncharacterized protein</fullName>
    </submittedName>
</protein>
<keyword evidence="1" id="KW-1133">Transmembrane helix</keyword>
<dbReference type="RefSeq" id="WP_165451596.1">
    <property type="nucleotide sequence ID" value="NZ_JAGIOH010000001.1"/>
</dbReference>
<accession>A0ABS4Y7H7</accession>